<evidence type="ECO:0000313" key="1">
    <source>
        <dbReference type="EMBL" id="ECF6074874.1"/>
    </source>
</evidence>
<protein>
    <submittedName>
        <fullName evidence="1">Uncharacterized protein</fullName>
    </submittedName>
</protein>
<dbReference type="Proteomes" id="UP000839836">
    <property type="component" value="Unassembled WGS sequence"/>
</dbReference>
<sequence length="102" mass="11773">MLAELIKRCLDGDCRCRLLSSGLTLDPLAEVRRRNDIWEVDGKILMSCEREDDLLPAEASQICPECWIQWKILNPVEAGITPVSRSFTSECQQNYWLKRQTC</sequence>
<gene>
    <name evidence="1" type="ORF">FNH47_12615</name>
</gene>
<organism evidence="1">
    <name type="scientific">Salmonella houtenae</name>
    <dbReference type="NCBI Taxonomy" id="59205"/>
    <lineage>
        <taxon>Bacteria</taxon>
        <taxon>Pseudomonadati</taxon>
        <taxon>Pseudomonadota</taxon>
        <taxon>Gammaproteobacteria</taxon>
        <taxon>Enterobacterales</taxon>
        <taxon>Enterobacteriaceae</taxon>
        <taxon>Salmonella</taxon>
    </lineage>
</organism>
<comment type="caution">
    <text evidence="1">The sequence shown here is derived from an EMBL/GenBank/DDBJ whole genome shotgun (WGS) entry which is preliminary data.</text>
</comment>
<proteinExistence type="predicted"/>
<name>A0A5Y2SEA3_SALHO</name>
<dbReference type="EMBL" id="AAILSW010000024">
    <property type="protein sequence ID" value="ECF6074874.1"/>
    <property type="molecule type" value="Genomic_DNA"/>
</dbReference>
<accession>A0A5Y2SEA3</accession>
<dbReference type="AlphaFoldDB" id="A0A5Y2SEA3"/>
<reference evidence="1" key="1">
    <citation type="submission" date="2019-07" db="EMBL/GenBank/DDBJ databases">
        <authorList>
            <person name="Ashton P.M."/>
            <person name="Dallman T."/>
            <person name="Nair S."/>
            <person name="De Pinna E."/>
            <person name="Peters T."/>
            <person name="Grant K."/>
        </authorList>
    </citation>
    <scope>NUCLEOTIDE SEQUENCE [LARGE SCALE GENOMIC DNA]</scope>
    <source>
        <strain evidence="1">674345</strain>
    </source>
</reference>